<name>A0ABT8DHB7_9FLAO</name>
<dbReference type="RefSeq" id="WP_290254889.1">
    <property type="nucleotide sequence ID" value="NZ_JAUGQQ010000006.1"/>
</dbReference>
<dbReference type="Proteomes" id="UP001244787">
    <property type="component" value="Unassembled WGS sequence"/>
</dbReference>
<sequence>MKLEKILANLNSFEKNSFLKIIDGILANDPQNIKEIEKILSDSSKDLKNMDNINVVRVFNLVQDEFSQCIVEEFVNTTSQLDILSDIITKDGNSIMKQDWFARLYEKELSKLDKKLKDFKKTIESGKGDVSEQRFRDYKIYRSCLSTAYNNDKDNNQERKITTDELSIILTLSQQLELSQEEIKLINYLIIPIQKQDIDMVINDLKIMGVIFYSKKTSTIYVADEVIRILRKIRGKEVADKFFRRVLRLLREPQINAICRKHQIDWRLPVDEKIKAIIRDGIKFSNVLTEDVHKDGTNVTDKKKFINELCDKGLNITPAIKGTLIDEKVNNLIKYFDEIERDEKVGISIDGYEKLLIELGEVLKTLNERLRIEFELQDEKVLKSNYLLDYNIKPRDVLEIVTGKELEEFCKIKGIKTRGDIIQNILENYKDAENLYLENYENIGFRNFNLLKENGITIKEANLGVKFEELTKTIFEQLGFNVDEPLRKKLNTTKDKADIILNIGNNELIIVECKTLKESGYNKFSSVSRQLKAYSKCVENTDYKVIKSLLISPDFSDEFIKDCGLEYELNLSLITASSLVKILEGFKNSKHKQFPHNLLMRDVLIQEDRVLKAIGK</sequence>
<dbReference type="InterPro" id="IPR018247">
    <property type="entry name" value="EF_Hand_1_Ca_BS"/>
</dbReference>
<dbReference type="SUPFAM" id="SSF52980">
    <property type="entry name" value="Restriction endonuclease-like"/>
    <property type="match status" value="1"/>
</dbReference>
<comment type="caution">
    <text evidence="1">The sequence shown here is derived from an EMBL/GenBank/DDBJ whole genome shotgun (WGS) entry which is preliminary data.</text>
</comment>
<protein>
    <recommendedName>
        <fullName evidence="3">SAP domain-containing protein</fullName>
    </recommendedName>
</protein>
<dbReference type="EMBL" id="JAUGQQ010000006">
    <property type="protein sequence ID" value="MDN3724802.1"/>
    <property type="molecule type" value="Genomic_DNA"/>
</dbReference>
<keyword evidence="2" id="KW-1185">Reference proteome</keyword>
<evidence type="ECO:0008006" key="3">
    <source>
        <dbReference type="Google" id="ProtNLM"/>
    </source>
</evidence>
<accession>A0ABT8DHB7</accession>
<gene>
    <name evidence="1" type="ORF">QRD02_10440</name>
</gene>
<evidence type="ECO:0000313" key="1">
    <source>
        <dbReference type="EMBL" id="MDN3724802.1"/>
    </source>
</evidence>
<reference evidence="1 2" key="1">
    <citation type="submission" date="2023-06" db="EMBL/GenBank/DDBJ databases">
        <authorList>
            <person name="Ye Y.-Q."/>
            <person name="Du Z.-J."/>
        </authorList>
    </citation>
    <scope>NUCLEOTIDE SEQUENCE [LARGE SCALE GENOMIC DNA]</scope>
    <source>
        <strain evidence="1 2">SDUM287046</strain>
    </source>
</reference>
<dbReference type="PROSITE" id="PS00018">
    <property type="entry name" value="EF_HAND_1"/>
    <property type="match status" value="1"/>
</dbReference>
<dbReference type="InterPro" id="IPR011335">
    <property type="entry name" value="Restrct_endonuc-II-like"/>
</dbReference>
<proteinExistence type="predicted"/>
<organism evidence="1 2">
    <name type="scientific">Aequorivita aurantiaca</name>
    <dbReference type="NCBI Taxonomy" id="3053356"/>
    <lineage>
        <taxon>Bacteria</taxon>
        <taxon>Pseudomonadati</taxon>
        <taxon>Bacteroidota</taxon>
        <taxon>Flavobacteriia</taxon>
        <taxon>Flavobacteriales</taxon>
        <taxon>Flavobacteriaceae</taxon>
        <taxon>Aequorivita</taxon>
    </lineage>
</organism>
<evidence type="ECO:0000313" key="2">
    <source>
        <dbReference type="Proteomes" id="UP001244787"/>
    </source>
</evidence>